<accession>A0A8J5QJM0</accession>
<dbReference type="AlphaFoldDB" id="A0A8J5QJM0"/>
<evidence type="ECO:0000313" key="2">
    <source>
        <dbReference type="EMBL" id="KAG7663343.1"/>
    </source>
</evidence>
<dbReference type="Proteomes" id="UP000694255">
    <property type="component" value="Unassembled WGS sequence"/>
</dbReference>
<name>A0A8J5QJM0_9ASCO</name>
<comment type="caution">
    <text evidence="2">The sequence shown here is derived from an EMBL/GenBank/DDBJ whole genome shotgun (WGS) entry which is preliminary data.</text>
</comment>
<dbReference type="RefSeq" id="XP_049263575.1">
    <property type="nucleotide sequence ID" value="XM_049406909.1"/>
</dbReference>
<evidence type="ECO:0008006" key="4">
    <source>
        <dbReference type="Google" id="ProtNLM"/>
    </source>
</evidence>
<feature type="region of interest" description="Disordered" evidence="1">
    <location>
        <begin position="698"/>
        <end position="718"/>
    </location>
</feature>
<keyword evidence="3" id="KW-1185">Reference proteome</keyword>
<protein>
    <recommendedName>
        <fullName evidence="4">SWIM-type domain-containing protein</fullName>
    </recommendedName>
</protein>
<reference evidence="2 3" key="1">
    <citation type="journal article" date="2021" name="DNA Res.">
        <title>Genome analysis of Candida subhashii reveals its hybrid nature and dual mitochondrial genome conformations.</title>
        <authorList>
            <person name="Mixao V."/>
            <person name="Hegedusova E."/>
            <person name="Saus E."/>
            <person name="Pryszcz L.P."/>
            <person name="Cillingova A."/>
            <person name="Nosek J."/>
            <person name="Gabaldon T."/>
        </authorList>
    </citation>
    <scope>NUCLEOTIDE SEQUENCE [LARGE SCALE GENOMIC DNA]</scope>
    <source>
        <strain evidence="2 3">CBS 10753</strain>
    </source>
</reference>
<evidence type="ECO:0000313" key="3">
    <source>
        <dbReference type="Proteomes" id="UP000694255"/>
    </source>
</evidence>
<evidence type="ECO:0000256" key="1">
    <source>
        <dbReference type="SAM" id="MobiDB-lite"/>
    </source>
</evidence>
<feature type="compositionally biased region" description="Polar residues" evidence="1">
    <location>
        <begin position="698"/>
        <end position="716"/>
    </location>
</feature>
<gene>
    <name evidence="2" type="ORF">J8A68_003091</name>
</gene>
<dbReference type="GeneID" id="73469892"/>
<sequence length="754" mass="87227">MTGQTSTATIRVFIPGERFNDILQSIKRNVVEEKDVFNQRTQEDSKVFTFNSYHHAYDFAWEMQNLSLYMYERQSAKTILLRCYKEFCPSTLALSAASKEKPANVVWKHKHTHDTCTTSHYETYDESRIIISFIVEHLKVMNNERLVEEFILRHPDIQVPTFNKTLSRLVTVYEHMYTQYIAHSNIDEDIEDIREKYCNNQIFASKDLSIHRFNKKNSKQAGSWCVIVQVATEIKKFGTLQVGASSIGIDHASNEKGSLVLVSFVSRNMITGGAAPIVFLITNDYSSDILKFFFNEVKYYNSSLVSQNFMIEYGMLSTTNIIKEVLPQSRIQLCMESVYHAIARKVKGSGLVIPISDLGRIFYEFVYANSDAESETIWATIETTYETYPELWDLLSQLKKVRRYWMSMQSSGFINSSNNLVAEFEGRLKKNIIPNRRVDYIIKTLAEEVELLKQESKEVWQGTRERILSSVEIQNRNDAITLAREEGFIENNVVSHNKSQECFHVTVPNEIGCIVRCSEKGFACSCKSSCHWCLHIFFVVIKKEREGNWKMQFNEGTFTQQYTPTEGFKQREYIDLPPLMSNNIEYDPINHDPLIENHLAVDDDHPYISDDSNIHGETIESFSSPDINQDNREETNSQCQINKLLNESNTLKRSIDEISNGMQKNDVLQQVVRCRLELQNINKRICLPQDLERQCSNNGRSITPRSGETMFQGSKRQSYKRWRSSLPRLVKAILHQLGKGFSRSRRQDQPTLGD</sequence>
<organism evidence="2 3">
    <name type="scientific">[Candida] subhashii</name>
    <dbReference type="NCBI Taxonomy" id="561895"/>
    <lineage>
        <taxon>Eukaryota</taxon>
        <taxon>Fungi</taxon>
        <taxon>Dikarya</taxon>
        <taxon>Ascomycota</taxon>
        <taxon>Saccharomycotina</taxon>
        <taxon>Pichiomycetes</taxon>
        <taxon>Debaryomycetaceae</taxon>
        <taxon>Spathaspora</taxon>
    </lineage>
</organism>
<proteinExistence type="predicted"/>
<dbReference type="EMBL" id="JAGSYN010000139">
    <property type="protein sequence ID" value="KAG7663343.1"/>
    <property type="molecule type" value="Genomic_DNA"/>
</dbReference>